<feature type="chain" id="PRO_5017252880" evidence="1">
    <location>
        <begin position="29"/>
        <end position="292"/>
    </location>
</feature>
<dbReference type="GO" id="GO:0004519">
    <property type="term" value="F:endonuclease activity"/>
    <property type="evidence" value="ECO:0007669"/>
    <property type="project" value="UniProtKB-KW"/>
</dbReference>
<reference evidence="3 4" key="1">
    <citation type="submission" date="2018-08" db="EMBL/GenBank/DDBJ databases">
        <title>Pallidiluteibacterium maritimus gen. nov., sp. nov., isolated from coastal sediment.</title>
        <authorList>
            <person name="Zhou L.Y."/>
        </authorList>
    </citation>
    <scope>NUCLEOTIDE SEQUENCE [LARGE SCALE GENOMIC DNA]</scope>
    <source>
        <strain evidence="3 4">XSD2</strain>
    </source>
</reference>
<dbReference type="InterPro" id="IPR050410">
    <property type="entry name" value="CCR4/nocturin_mRNA_transcr"/>
</dbReference>
<dbReference type="OrthoDB" id="9793162at2"/>
<keyword evidence="3" id="KW-0540">Nuclease</keyword>
<dbReference type="PANTHER" id="PTHR12121:SF36">
    <property type="entry name" value="ENDONUCLEASE_EXONUCLEASE_PHOSPHATASE DOMAIN-CONTAINING PROTEIN"/>
    <property type="match status" value="1"/>
</dbReference>
<keyword evidence="3" id="KW-0269">Exonuclease</keyword>
<keyword evidence="3" id="KW-0255">Endonuclease</keyword>
<evidence type="ECO:0000259" key="2">
    <source>
        <dbReference type="Pfam" id="PF03372"/>
    </source>
</evidence>
<evidence type="ECO:0000313" key="3">
    <source>
        <dbReference type="EMBL" id="RIJ46463.1"/>
    </source>
</evidence>
<keyword evidence="3" id="KW-0378">Hydrolase</keyword>
<accession>A0A399SX84</accession>
<dbReference type="Gene3D" id="3.60.10.10">
    <property type="entry name" value="Endonuclease/exonuclease/phosphatase"/>
    <property type="match status" value="1"/>
</dbReference>
<dbReference type="CDD" id="cd09083">
    <property type="entry name" value="EEP-1"/>
    <property type="match status" value="1"/>
</dbReference>
<sequence length="292" mass="34195">MVFKNTQKMNKCIVLILLCVLKCLFMTAQDNHTLRTMSFNVRYDNPKDGINNWHNRKENIVKMLKFYDVDIIGMQELLKHQLEYLEGNLKAYRYVGVGREDGKIKGEFAPIFYKKEKYRLVDSGTFWLSETPDSVSKGWDASFERIVTWAIMENHQTKKHFLFMNTHFDHRGRKSKVESVKLLKKRAESIAEDLAWIITGDFNLLPDTESMQILLESNGFYTIKNTYDLAETTYGPNWTVCGFDNKPFEEREVIDYIFVKGVKKIYKHGVLAEKANNIFLSDHCPVFVELEL</sequence>
<dbReference type="Pfam" id="PF03372">
    <property type="entry name" value="Exo_endo_phos"/>
    <property type="match status" value="1"/>
</dbReference>
<gene>
    <name evidence="3" type="ORF">D1614_18815</name>
</gene>
<dbReference type="InterPro" id="IPR005135">
    <property type="entry name" value="Endo/exonuclease/phosphatase"/>
</dbReference>
<dbReference type="Proteomes" id="UP000265926">
    <property type="component" value="Unassembled WGS sequence"/>
</dbReference>
<evidence type="ECO:0000313" key="4">
    <source>
        <dbReference type="Proteomes" id="UP000265926"/>
    </source>
</evidence>
<keyword evidence="4" id="KW-1185">Reference proteome</keyword>
<dbReference type="PANTHER" id="PTHR12121">
    <property type="entry name" value="CARBON CATABOLITE REPRESSOR PROTEIN 4"/>
    <property type="match status" value="1"/>
</dbReference>
<feature type="signal peptide" evidence="1">
    <location>
        <begin position="1"/>
        <end position="28"/>
    </location>
</feature>
<dbReference type="GO" id="GO:0000175">
    <property type="term" value="F:3'-5'-RNA exonuclease activity"/>
    <property type="evidence" value="ECO:0007669"/>
    <property type="project" value="TreeGrafter"/>
</dbReference>
<organism evidence="3 4">
    <name type="scientific">Maribellus luteus</name>
    <dbReference type="NCBI Taxonomy" id="2305463"/>
    <lineage>
        <taxon>Bacteria</taxon>
        <taxon>Pseudomonadati</taxon>
        <taxon>Bacteroidota</taxon>
        <taxon>Bacteroidia</taxon>
        <taxon>Marinilabiliales</taxon>
        <taxon>Prolixibacteraceae</taxon>
        <taxon>Maribellus</taxon>
    </lineage>
</organism>
<dbReference type="InterPro" id="IPR036691">
    <property type="entry name" value="Endo/exonu/phosph_ase_sf"/>
</dbReference>
<keyword evidence="1" id="KW-0732">Signal</keyword>
<dbReference type="AlphaFoldDB" id="A0A399SX84"/>
<comment type="caution">
    <text evidence="3">The sequence shown here is derived from an EMBL/GenBank/DDBJ whole genome shotgun (WGS) entry which is preliminary data.</text>
</comment>
<dbReference type="SUPFAM" id="SSF56219">
    <property type="entry name" value="DNase I-like"/>
    <property type="match status" value="1"/>
</dbReference>
<dbReference type="EMBL" id="QWGR01000014">
    <property type="protein sequence ID" value="RIJ46463.1"/>
    <property type="molecule type" value="Genomic_DNA"/>
</dbReference>
<evidence type="ECO:0000256" key="1">
    <source>
        <dbReference type="SAM" id="SignalP"/>
    </source>
</evidence>
<protein>
    <submittedName>
        <fullName evidence="3">Endonuclease/exonuclease/phosphatase family protein</fullName>
    </submittedName>
</protein>
<name>A0A399SX84_9BACT</name>
<proteinExistence type="predicted"/>
<feature type="domain" description="Endonuclease/exonuclease/phosphatase" evidence="2">
    <location>
        <begin position="37"/>
        <end position="283"/>
    </location>
</feature>